<organism evidence="3 4">
    <name type="scientific">Dentiscutata erythropus</name>
    <dbReference type="NCBI Taxonomy" id="1348616"/>
    <lineage>
        <taxon>Eukaryota</taxon>
        <taxon>Fungi</taxon>
        <taxon>Fungi incertae sedis</taxon>
        <taxon>Mucoromycota</taxon>
        <taxon>Glomeromycotina</taxon>
        <taxon>Glomeromycetes</taxon>
        <taxon>Diversisporales</taxon>
        <taxon>Gigasporaceae</taxon>
        <taxon>Dentiscutata</taxon>
    </lineage>
</organism>
<feature type="domain" description="Protein kinase" evidence="2">
    <location>
        <begin position="27"/>
        <end position="169"/>
    </location>
</feature>
<comment type="caution">
    <text evidence="3">The sequence shown here is derived from an EMBL/GenBank/DDBJ whole genome shotgun (WGS) entry which is preliminary data.</text>
</comment>
<evidence type="ECO:0000256" key="1">
    <source>
        <dbReference type="PROSITE-ProRule" id="PRU10141"/>
    </source>
</evidence>
<evidence type="ECO:0000313" key="3">
    <source>
        <dbReference type="EMBL" id="CAG8648747.1"/>
    </source>
</evidence>
<proteinExistence type="predicted"/>
<dbReference type="PROSITE" id="PS00107">
    <property type="entry name" value="PROTEIN_KINASE_ATP"/>
    <property type="match status" value="1"/>
</dbReference>
<dbReference type="EMBL" id="CAJVPY010005709">
    <property type="protein sequence ID" value="CAG8648747.1"/>
    <property type="molecule type" value="Genomic_DNA"/>
</dbReference>
<evidence type="ECO:0000313" key="4">
    <source>
        <dbReference type="Proteomes" id="UP000789405"/>
    </source>
</evidence>
<dbReference type="InterPro" id="IPR017441">
    <property type="entry name" value="Protein_kinase_ATP_BS"/>
</dbReference>
<keyword evidence="4" id="KW-1185">Reference proteome</keyword>
<feature type="binding site" evidence="1">
    <location>
        <position position="56"/>
    </location>
    <ligand>
        <name>ATP</name>
        <dbReference type="ChEBI" id="CHEBI:30616"/>
    </ligand>
</feature>
<sequence>MSQSERATQIRTAIKDVGIKFIEYSSLKDITSIGRGGFGEIFKAFWPQPGITVALKYIDSNRDPYKAFIKEVKSLMIVNYHENIIRFLGVSFEVVERLNNIERVNQSDFILPKTPPSSPMDTRSITLKTHLVSPLSITASNKNTSHQPSLIRVFEPPTRQEMNNKNPFH</sequence>
<dbReference type="PROSITE" id="PS50011">
    <property type="entry name" value="PROTEIN_KINASE_DOM"/>
    <property type="match status" value="1"/>
</dbReference>
<gene>
    <name evidence="3" type="ORF">DERYTH_LOCUS10065</name>
</gene>
<evidence type="ECO:0000259" key="2">
    <source>
        <dbReference type="PROSITE" id="PS50011"/>
    </source>
</evidence>
<dbReference type="SUPFAM" id="SSF56112">
    <property type="entry name" value="Protein kinase-like (PK-like)"/>
    <property type="match status" value="1"/>
</dbReference>
<dbReference type="InterPro" id="IPR011009">
    <property type="entry name" value="Kinase-like_dom_sf"/>
</dbReference>
<dbReference type="InterPro" id="IPR000719">
    <property type="entry name" value="Prot_kinase_dom"/>
</dbReference>
<dbReference type="GO" id="GO:0004672">
    <property type="term" value="F:protein kinase activity"/>
    <property type="evidence" value="ECO:0007669"/>
    <property type="project" value="InterPro"/>
</dbReference>
<dbReference type="Gene3D" id="3.30.200.20">
    <property type="entry name" value="Phosphorylase Kinase, domain 1"/>
    <property type="match status" value="1"/>
</dbReference>
<dbReference type="GO" id="GO:0005524">
    <property type="term" value="F:ATP binding"/>
    <property type="evidence" value="ECO:0007669"/>
    <property type="project" value="UniProtKB-UniRule"/>
</dbReference>
<name>A0A9N9DQH8_9GLOM</name>
<keyword evidence="1" id="KW-0547">Nucleotide-binding</keyword>
<protein>
    <submittedName>
        <fullName evidence="3">27866_t:CDS:1</fullName>
    </submittedName>
</protein>
<accession>A0A9N9DQH8</accession>
<dbReference type="AlphaFoldDB" id="A0A9N9DQH8"/>
<dbReference type="InterPro" id="IPR001245">
    <property type="entry name" value="Ser-Thr/Tyr_kinase_cat_dom"/>
</dbReference>
<reference evidence="3" key="1">
    <citation type="submission" date="2021-06" db="EMBL/GenBank/DDBJ databases">
        <authorList>
            <person name="Kallberg Y."/>
            <person name="Tangrot J."/>
            <person name="Rosling A."/>
        </authorList>
    </citation>
    <scope>NUCLEOTIDE SEQUENCE</scope>
    <source>
        <strain evidence="3">MA453B</strain>
    </source>
</reference>
<dbReference type="OrthoDB" id="2360213at2759"/>
<dbReference type="Proteomes" id="UP000789405">
    <property type="component" value="Unassembled WGS sequence"/>
</dbReference>
<dbReference type="Pfam" id="PF07714">
    <property type="entry name" value="PK_Tyr_Ser-Thr"/>
    <property type="match status" value="1"/>
</dbReference>
<keyword evidence="1" id="KW-0067">ATP-binding</keyword>